<dbReference type="GO" id="GO:0006355">
    <property type="term" value="P:regulation of DNA-templated transcription"/>
    <property type="evidence" value="ECO:0007669"/>
    <property type="project" value="InterPro"/>
</dbReference>
<dbReference type="PANTHER" id="PTHR35807:SF1">
    <property type="entry name" value="TRANSCRIPTIONAL REGULATOR REDD"/>
    <property type="match status" value="1"/>
</dbReference>
<evidence type="ECO:0000256" key="4">
    <source>
        <dbReference type="ARBA" id="ARBA00023125"/>
    </source>
</evidence>
<accession>A0AAU2VF27</accession>
<sequence>MLTFRVLGPLEVAGNGGPVEVQGPQRRMMLARLLAAQGQVVSVESLIDGLWDGVPPLRATGVLRTVVFGLRKALEPDRPPRTPPRLLISAPTGYALRVPEEAVDAWRFEAAVRATRASGTPPKAVLQRLDHALALWRGPAYAEFATARWAAREAVRLEELRARAVEQRAQALLTLGRAAEPLPDLEAQVLDHPLREESWRLLALALYQAGRQGDALAALRRVRRVLMNDLGVEPGAELRRLEADVLAQAPGLEPAPAARPVARLTPSVALPAAPPFVGRADELARLEATADVTAAGRLTLALVTGEPGVGKTRLVEQVGAGLAERGWTCVRGRCPESGGAPAAWPWTELLTELADAGHEPPPESARVLAPLLEDASERTSHDATGGRFRMRHAVVNHLTATARTAPLLIVIEDLHRADEETLDLLAHLVDGADGAPIMVVTTLRPHEESPGLRDALGQLARYAPVRVELAGLSEKAVAELLWSGAPELDEATVRAIAERTGGNAFFVCETARLISAAGAEDALSQVPAGVHAVVRQRLARLPETAQALLRQATVLGREVDLDVLAAMTDSDPETVATAVEAALAAGLLVEDGPDQVRFVHILVRDALYEEVPQLRRARWHARAGTEIQRLRPTEVSLLAYHFLAAGDRASAPRAARYARAAAEQAAWRFAHREAARLWQEAVAAHDRSQVHDERTRLDLIMGTIRALALAGDVVTARDRRNAAIADAEKLGDPALTADLLSAFDVPTIWTNRRYAAKDEQVVAAAERVLRLLPPHAEEARCRVLTTLALELDGTQDDRGRQAAHQAEALARGLDRPDLLAQALNARHAHAYHRAGLACERLAIGRELLTLGLRHELAAVEVLGHVILAQAHAALAEPETADEHADAVERLADRYDLPLPGTLLGWYRAMRMSIAGRFADADTAYRRTTERLGESWMWGIERDLLHFAVFCLYIQNGTLLDLAGEADEQYRRWGSNYARGKALMLLAEGHTAQARAVTSAARELPRDYLLEARLGLAAILAVSLDDQAMATSVYEELLPAADCLAGAGSGVVTLGPVSHYLGELARCLGRPEQAAAHHRHALAIAERTGAPHWAAAARTALARGGHG</sequence>
<dbReference type="CDD" id="cd15831">
    <property type="entry name" value="BTAD"/>
    <property type="match status" value="1"/>
</dbReference>
<evidence type="ECO:0000259" key="7">
    <source>
        <dbReference type="PROSITE" id="PS51755"/>
    </source>
</evidence>
<evidence type="ECO:0000256" key="1">
    <source>
        <dbReference type="ARBA" id="ARBA00005820"/>
    </source>
</evidence>
<dbReference type="InterPro" id="IPR041664">
    <property type="entry name" value="AAA_16"/>
</dbReference>
<keyword evidence="5" id="KW-0804">Transcription</keyword>
<keyword evidence="3" id="KW-0805">Transcription regulation</keyword>
<dbReference type="InterPro" id="IPR016032">
    <property type="entry name" value="Sig_transdc_resp-reg_C-effctor"/>
</dbReference>
<dbReference type="InterPro" id="IPR005158">
    <property type="entry name" value="BTAD"/>
</dbReference>
<dbReference type="SMART" id="SM01043">
    <property type="entry name" value="BTAD"/>
    <property type="match status" value="1"/>
</dbReference>
<dbReference type="Gene3D" id="1.10.10.10">
    <property type="entry name" value="Winged helix-like DNA-binding domain superfamily/Winged helix DNA-binding domain"/>
    <property type="match status" value="1"/>
</dbReference>
<dbReference type="SUPFAM" id="SSF46894">
    <property type="entry name" value="C-terminal effector domain of the bipartite response regulators"/>
    <property type="match status" value="1"/>
</dbReference>
<keyword evidence="2" id="KW-0902">Two-component regulatory system</keyword>
<evidence type="ECO:0000256" key="2">
    <source>
        <dbReference type="ARBA" id="ARBA00023012"/>
    </source>
</evidence>
<comment type="similarity">
    <text evidence="1">Belongs to the AfsR/DnrI/RedD regulatory family.</text>
</comment>
<dbReference type="Gene3D" id="3.40.50.300">
    <property type="entry name" value="P-loop containing nucleotide triphosphate hydrolases"/>
    <property type="match status" value="1"/>
</dbReference>
<dbReference type="Pfam" id="PF13191">
    <property type="entry name" value="AAA_16"/>
    <property type="match status" value="1"/>
</dbReference>
<evidence type="ECO:0000256" key="5">
    <source>
        <dbReference type="ARBA" id="ARBA00023163"/>
    </source>
</evidence>
<evidence type="ECO:0000256" key="3">
    <source>
        <dbReference type="ARBA" id="ARBA00023015"/>
    </source>
</evidence>
<evidence type="ECO:0000256" key="6">
    <source>
        <dbReference type="PROSITE-ProRule" id="PRU01091"/>
    </source>
</evidence>
<organism evidence="8">
    <name type="scientific">Streptomyces sp. NBC_00003</name>
    <dbReference type="NCBI Taxonomy" id="2903608"/>
    <lineage>
        <taxon>Bacteria</taxon>
        <taxon>Bacillati</taxon>
        <taxon>Actinomycetota</taxon>
        <taxon>Actinomycetes</taxon>
        <taxon>Kitasatosporales</taxon>
        <taxon>Streptomycetaceae</taxon>
        <taxon>Streptomyces</taxon>
    </lineage>
</organism>
<dbReference type="InterPro" id="IPR001867">
    <property type="entry name" value="OmpR/PhoB-type_DNA-bd"/>
</dbReference>
<dbReference type="GO" id="GO:0000160">
    <property type="term" value="P:phosphorelay signal transduction system"/>
    <property type="evidence" value="ECO:0007669"/>
    <property type="project" value="UniProtKB-KW"/>
</dbReference>
<proteinExistence type="inferred from homology"/>
<protein>
    <submittedName>
        <fullName evidence="8">AAA family ATPase</fullName>
    </submittedName>
</protein>
<feature type="domain" description="OmpR/PhoB-type" evidence="7">
    <location>
        <begin position="1"/>
        <end position="98"/>
    </location>
</feature>
<dbReference type="PANTHER" id="PTHR35807">
    <property type="entry name" value="TRANSCRIPTIONAL REGULATOR REDD-RELATED"/>
    <property type="match status" value="1"/>
</dbReference>
<dbReference type="EMBL" id="CP108318">
    <property type="protein sequence ID" value="WTW65945.1"/>
    <property type="molecule type" value="Genomic_DNA"/>
</dbReference>
<dbReference type="Gene3D" id="1.25.40.10">
    <property type="entry name" value="Tetratricopeptide repeat domain"/>
    <property type="match status" value="1"/>
</dbReference>
<evidence type="ECO:0000313" key="8">
    <source>
        <dbReference type="EMBL" id="WTW65945.1"/>
    </source>
</evidence>
<dbReference type="SMART" id="SM00862">
    <property type="entry name" value="Trans_reg_C"/>
    <property type="match status" value="1"/>
</dbReference>
<reference evidence="8" key="1">
    <citation type="submission" date="2022-10" db="EMBL/GenBank/DDBJ databases">
        <title>The complete genomes of actinobacterial strains from the NBC collection.</title>
        <authorList>
            <person name="Joergensen T.S."/>
            <person name="Alvarez Arevalo M."/>
            <person name="Sterndorff E.B."/>
            <person name="Faurdal D."/>
            <person name="Vuksanovic O."/>
            <person name="Mourched A.-S."/>
            <person name="Charusanti P."/>
            <person name="Shaw S."/>
            <person name="Blin K."/>
            <person name="Weber T."/>
        </authorList>
    </citation>
    <scope>NUCLEOTIDE SEQUENCE</scope>
    <source>
        <strain evidence="8">NBC_00003</strain>
    </source>
</reference>
<dbReference type="SUPFAM" id="SSF48452">
    <property type="entry name" value="TPR-like"/>
    <property type="match status" value="1"/>
</dbReference>
<dbReference type="InterPro" id="IPR027417">
    <property type="entry name" value="P-loop_NTPase"/>
</dbReference>
<keyword evidence="4 6" id="KW-0238">DNA-binding</keyword>
<dbReference type="SUPFAM" id="SSF52540">
    <property type="entry name" value="P-loop containing nucleoside triphosphate hydrolases"/>
    <property type="match status" value="1"/>
</dbReference>
<dbReference type="AlphaFoldDB" id="A0AAU2VF27"/>
<gene>
    <name evidence="8" type="ORF">OG549_37870</name>
</gene>
<name>A0AAU2VF27_9ACTN</name>
<dbReference type="Pfam" id="PF03704">
    <property type="entry name" value="BTAD"/>
    <property type="match status" value="1"/>
</dbReference>
<dbReference type="InterPro" id="IPR036388">
    <property type="entry name" value="WH-like_DNA-bd_sf"/>
</dbReference>
<dbReference type="InterPro" id="IPR011990">
    <property type="entry name" value="TPR-like_helical_dom_sf"/>
</dbReference>
<dbReference type="PROSITE" id="PS51755">
    <property type="entry name" value="OMPR_PHOB"/>
    <property type="match status" value="1"/>
</dbReference>
<feature type="DNA-binding region" description="OmpR/PhoB-type" evidence="6">
    <location>
        <begin position="1"/>
        <end position="98"/>
    </location>
</feature>
<dbReference type="GO" id="GO:0003677">
    <property type="term" value="F:DNA binding"/>
    <property type="evidence" value="ECO:0007669"/>
    <property type="project" value="UniProtKB-UniRule"/>
</dbReference>
<dbReference type="InterPro" id="IPR051677">
    <property type="entry name" value="AfsR-DnrI-RedD_regulator"/>
</dbReference>